<comment type="subcellular location">
    <subcellularLocation>
        <location evidence="10">Cell membrane</location>
        <topology evidence="10">Single-pass membrane protein</topology>
    </subcellularLocation>
</comment>
<proteinExistence type="inferred from homology"/>
<evidence type="ECO:0000313" key="13">
    <source>
        <dbReference type="EMBL" id="SFL15640.1"/>
    </source>
</evidence>
<dbReference type="GO" id="GO:0005886">
    <property type="term" value="C:plasma membrane"/>
    <property type="evidence" value="ECO:0007669"/>
    <property type="project" value="UniProtKB-SubCell"/>
</dbReference>
<dbReference type="Pfam" id="PF09472">
    <property type="entry name" value="MtrF"/>
    <property type="match status" value="1"/>
</dbReference>
<protein>
    <recommendedName>
        <fullName evidence="10">Tetrahydromethanopterin S-methyltransferase subunit F</fullName>
        <ecNumber evidence="10">7.2.1.4</ecNumber>
    </recommendedName>
    <alternativeName>
        <fullName evidence="10">N5-methyltetrahydromethanopterin--coenzyme M methyltransferase subunit F</fullName>
    </alternativeName>
</protein>
<keyword evidence="5 10" id="KW-0812">Transmembrane</keyword>
<reference evidence="15" key="3">
    <citation type="submission" date="2016-10" db="EMBL/GenBank/DDBJ databases">
        <authorList>
            <person name="Varghese N."/>
        </authorList>
    </citation>
    <scope>NUCLEOTIDE SEQUENCE [LARGE SCALE GENOMIC DNA]</scope>
    <source>
        <strain evidence="15">DSM 16632</strain>
    </source>
</reference>
<dbReference type="GO" id="GO:0032259">
    <property type="term" value="P:methylation"/>
    <property type="evidence" value="ECO:0007669"/>
    <property type="project" value="UniProtKB-KW"/>
</dbReference>
<dbReference type="Proteomes" id="UP000066376">
    <property type="component" value="Chromosome"/>
</dbReference>
<evidence type="ECO:0000313" key="14">
    <source>
        <dbReference type="Proteomes" id="UP000066376"/>
    </source>
</evidence>
<keyword evidence="9 10" id="KW-0472">Membrane</keyword>
<comment type="similarity">
    <text evidence="10">Belongs to the MtrF family.</text>
</comment>
<sequence length="68" mass="7345">MVKFSNKPNTRGIRNTSSNIEYRSKLIGREGRLFAGVISTRFSGMAIGLGIAICLAVVIPYLAKLCGL</sequence>
<evidence type="ECO:0000256" key="10">
    <source>
        <dbReference type="HAMAP-Rule" id="MF_01099"/>
    </source>
</evidence>
<keyword evidence="1 10" id="KW-1003">Cell membrane</keyword>
<evidence type="ECO:0000256" key="5">
    <source>
        <dbReference type="ARBA" id="ARBA00022692"/>
    </source>
</evidence>
<comment type="catalytic activity">
    <reaction evidence="10">
        <text>5-methyl-5,6,7,8-tetrahydromethanopterin + coenzyme M + 2 Na(+)(in) = 5,6,7,8-tetrahydromethanopterin + methyl-coenzyme M + 2 Na(+)(out)</text>
        <dbReference type="Rhea" id="RHEA:53492"/>
        <dbReference type="ChEBI" id="CHEBI:29101"/>
        <dbReference type="ChEBI" id="CHEBI:58103"/>
        <dbReference type="ChEBI" id="CHEBI:58116"/>
        <dbReference type="ChEBI" id="CHEBI:58286"/>
        <dbReference type="ChEBI" id="CHEBI:58319"/>
        <dbReference type="EC" id="7.2.1.4"/>
    </reaction>
</comment>
<keyword evidence="8 10" id="KW-0484">Methanogenesis</keyword>
<keyword evidence="7 10" id="KW-1133">Transmembrane helix</keyword>
<feature type="domain" description="Tetrahydromethanopterin S-methyltransferase F subunit" evidence="11">
    <location>
        <begin position="1"/>
        <end position="61"/>
    </location>
</feature>
<evidence type="ECO:0000256" key="9">
    <source>
        <dbReference type="ARBA" id="ARBA00023136"/>
    </source>
</evidence>
<reference evidence="13" key="4">
    <citation type="submission" date="2016-10" db="EMBL/GenBank/DDBJ databases">
        <authorList>
            <person name="de Groot N.N."/>
        </authorList>
    </citation>
    <scope>NUCLEOTIDE SEQUENCE [LARGE SCALE GENOMIC DNA]</scope>
    <source>
        <strain evidence="13">DSM 16632</strain>
    </source>
</reference>
<evidence type="ECO:0000313" key="15">
    <source>
        <dbReference type="Proteomes" id="UP000183442"/>
    </source>
</evidence>
<keyword evidence="4 10" id="KW-0808">Transferase</keyword>
<gene>
    <name evidence="10" type="primary">mtrF</name>
    <name evidence="13" type="ORF">SAMN02910297_00050</name>
    <name evidence="12" type="ORF">YLM1_1373</name>
</gene>
<feature type="transmembrane region" description="Helical" evidence="10">
    <location>
        <begin position="42"/>
        <end position="63"/>
    </location>
</feature>
<reference evidence="14" key="2">
    <citation type="submission" date="2016-02" db="EMBL/GenBank/DDBJ databases">
        <title>The draft genome sequence of the rumen methanogen Methanobrevibacter olleyae YLM1.</title>
        <authorList>
            <consortium name="New Zealand Agricultural Greenhouse Gas Research Centre/Pastoral Greenhouse Gas Research Consortium"/>
            <person name="Kelly W.J."/>
            <person name="Li D."/>
            <person name="Lambie S.C."/>
            <person name="Attwood G.T."/>
            <person name="Altermann E."/>
            <person name="Leahy S.C."/>
        </authorList>
    </citation>
    <scope>NUCLEOTIDE SEQUENCE [LARGE SCALE GENOMIC DNA]</scope>
    <source>
        <strain evidence="14">YLM1</strain>
    </source>
</reference>
<reference evidence="12 14" key="1">
    <citation type="journal article" date="2016" name="Genome Announc.">
        <title>Draft Genome Sequence of the Rumen Methanogen Methanobrevibacter olleyae YLM1.</title>
        <authorList>
            <person name="Kelly W.J."/>
            <person name="Li D."/>
            <person name="Lambie S.C."/>
            <person name="Cox F."/>
            <person name="Attwood G.T."/>
            <person name="Altermann E."/>
            <person name="Leahy S.C."/>
        </authorList>
    </citation>
    <scope>NUCLEOTIDE SEQUENCE [LARGE SCALE GENOMIC DNA]</scope>
    <source>
        <strain evidence="12 14">YLM1</strain>
    </source>
</reference>
<dbReference type="GeneID" id="28489683"/>
<keyword evidence="2 10" id="KW-0554">One-carbon metabolism</keyword>
<dbReference type="GO" id="GO:0006730">
    <property type="term" value="P:one-carbon metabolic process"/>
    <property type="evidence" value="ECO:0007669"/>
    <property type="project" value="UniProtKB-UniRule"/>
</dbReference>
<dbReference type="STRING" id="294671.YLM1_1373"/>
<comment type="subunit">
    <text evidence="10">The complex is composed of 8 subunits; MtrA, MtrB, MtrC, MtrD, MtrE, MtrF, MtrG and MtrH.</text>
</comment>
<evidence type="ECO:0000256" key="4">
    <source>
        <dbReference type="ARBA" id="ARBA00022679"/>
    </source>
</evidence>
<organism evidence="12 14">
    <name type="scientific">Methanobrevibacter olleyae</name>
    <dbReference type="NCBI Taxonomy" id="294671"/>
    <lineage>
        <taxon>Archaea</taxon>
        <taxon>Methanobacteriati</taxon>
        <taxon>Methanobacteriota</taxon>
        <taxon>Methanomada group</taxon>
        <taxon>Methanobacteria</taxon>
        <taxon>Methanobacteriales</taxon>
        <taxon>Methanobacteriaceae</taxon>
        <taxon>Methanobrevibacter</taxon>
    </lineage>
</organism>
<comment type="pathway">
    <text evidence="10">One-carbon metabolism; methanogenesis from CO(2); methyl-coenzyme M from 5,10-methylene-5,6,7,8-tetrahydromethanopterin: step 2/2.</text>
</comment>
<dbReference type="EC" id="7.2.1.4" evidence="10"/>
<dbReference type="InterPro" id="IPR011307">
    <property type="entry name" value="MeTrfase_F"/>
</dbReference>
<evidence type="ECO:0000256" key="2">
    <source>
        <dbReference type="ARBA" id="ARBA00022563"/>
    </source>
</evidence>
<evidence type="ECO:0000313" key="12">
    <source>
        <dbReference type="EMBL" id="AMK15930.1"/>
    </source>
</evidence>
<dbReference type="AlphaFoldDB" id="A0A126R0N3"/>
<dbReference type="InterPro" id="IPR013347">
    <property type="entry name" value="MeTrfase_F_su"/>
</dbReference>
<dbReference type="HAMAP" id="MF_01099">
    <property type="entry name" value="MtrF"/>
    <property type="match status" value="1"/>
</dbReference>
<dbReference type="KEGG" id="mol:YLM1_1373"/>
<dbReference type="NCBIfam" id="TIGR02507">
    <property type="entry name" value="MtrF"/>
    <property type="match status" value="1"/>
</dbReference>
<dbReference type="PATRIC" id="fig|294671.3.peg.1433"/>
<dbReference type="Proteomes" id="UP000183442">
    <property type="component" value="Unassembled WGS sequence"/>
</dbReference>
<dbReference type="GO" id="GO:0019386">
    <property type="term" value="P:methanogenesis, from carbon dioxide"/>
    <property type="evidence" value="ECO:0007669"/>
    <property type="project" value="UniProtKB-UniRule"/>
</dbReference>
<dbReference type="EMBL" id="FOTL01000001">
    <property type="protein sequence ID" value="SFL15640.1"/>
    <property type="molecule type" value="Genomic_DNA"/>
</dbReference>
<keyword evidence="14" id="KW-1185">Reference proteome</keyword>
<evidence type="ECO:0000256" key="1">
    <source>
        <dbReference type="ARBA" id="ARBA00022475"/>
    </source>
</evidence>
<keyword evidence="3 10" id="KW-0489">Methyltransferase</keyword>
<dbReference type="RefSeq" id="WP_067147693.1">
    <property type="nucleotide sequence ID" value="NZ_CP014265.1"/>
</dbReference>
<dbReference type="GO" id="GO:0030269">
    <property type="term" value="F:tetrahydromethanopterin S-methyltransferase activity"/>
    <property type="evidence" value="ECO:0007669"/>
    <property type="project" value="UniProtKB-UniRule"/>
</dbReference>
<evidence type="ECO:0000256" key="8">
    <source>
        <dbReference type="ARBA" id="ARBA00022994"/>
    </source>
</evidence>
<dbReference type="OrthoDB" id="74731at2157"/>
<evidence type="ECO:0000259" key="11">
    <source>
        <dbReference type="Pfam" id="PF09472"/>
    </source>
</evidence>
<evidence type="ECO:0000256" key="6">
    <source>
        <dbReference type="ARBA" id="ARBA00022967"/>
    </source>
</evidence>
<name>A0A126R0N3_METOL</name>
<evidence type="ECO:0000256" key="3">
    <source>
        <dbReference type="ARBA" id="ARBA00022603"/>
    </source>
</evidence>
<dbReference type="UniPathway" id="UPA00640">
    <property type="reaction ID" value="UER00698"/>
</dbReference>
<accession>A0A126R0N3</accession>
<dbReference type="EMBL" id="CP014265">
    <property type="protein sequence ID" value="AMK15930.1"/>
    <property type="molecule type" value="Genomic_DNA"/>
</dbReference>
<comment type="function">
    <text evidence="10">Part of a complex that catalyzes the formation of methyl-coenzyme M and tetrahydromethanopterin from coenzyme M and methyl-tetrahydromethanopterin. This is an energy-conserving, sodium-ion translocating step.</text>
</comment>
<keyword evidence="6 10" id="KW-1278">Translocase</keyword>
<dbReference type="NCBIfam" id="NF009776">
    <property type="entry name" value="PRK13275.1"/>
    <property type="match status" value="1"/>
</dbReference>
<evidence type="ECO:0000256" key="7">
    <source>
        <dbReference type="ARBA" id="ARBA00022989"/>
    </source>
</evidence>